<dbReference type="AlphaFoldDB" id="A0A4D6HHE8"/>
<organism evidence="2 3">
    <name type="scientific">Halapricum salinum</name>
    <dbReference type="NCBI Taxonomy" id="1457250"/>
    <lineage>
        <taxon>Archaea</taxon>
        <taxon>Methanobacteriati</taxon>
        <taxon>Methanobacteriota</taxon>
        <taxon>Stenosarchaea group</taxon>
        <taxon>Halobacteria</taxon>
        <taxon>Halobacteriales</taxon>
        <taxon>Haloarculaceae</taxon>
        <taxon>Halapricum</taxon>
    </lineage>
</organism>
<accession>A0A4D6HHE8</accession>
<dbReference type="Pfam" id="PF16947">
    <property type="entry name" value="Ferredoxin_N"/>
    <property type="match status" value="1"/>
</dbReference>
<name>A0A4D6HHE8_9EURY</name>
<feature type="domain" description="4Fe-4S ferredoxin iron-sulfur binding" evidence="1">
    <location>
        <begin position="1"/>
        <end position="52"/>
    </location>
</feature>
<proteinExistence type="predicted"/>
<sequence length="58" mass="6613">MLEGSTHDTELGRMMGRDAIRVSIGKMTEAEFHEKYHEAVVEEFGVDDRPTEPEGFDE</sequence>
<dbReference type="Proteomes" id="UP000296706">
    <property type="component" value="Chromosome"/>
</dbReference>
<evidence type="ECO:0000313" key="2">
    <source>
        <dbReference type="EMBL" id="QCC52985.1"/>
    </source>
</evidence>
<protein>
    <recommendedName>
        <fullName evidence="1">4Fe-4S ferredoxin iron-sulfur binding domain-containing protein</fullName>
    </recommendedName>
</protein>
<dbReference type="InterPro" id="IPR031604">
    <property type="entry name" value="Ferredoxin_N"/>
</dbReference>
<dbReference type="GeneID" id="39849237"/>
<dbReference type="OrthoDB" id="2837at2157"/>
<dbReference type="KEGG" id="hsn:DV733_15215"/>
<gene>
    <name evidence="2" type="ORF">DV733_15215</name>
</gene>
<dbReference type="RefSeq" id="WP_079979445.1">
    <property type="nucleotide sequence ID" value="NZ_CP031310.1"/>
</dbReference>
<reference evidence="2 3" key="1">
    <citation type="journal article" date="2019" name="Nat. Commun.">
        <title>A new type of DNA phosphorothioation-based antiviral system in archaea.</title>
        <authorList>
            <person name="Xiong L."/>
            <person name="Liu S."/>
            <person name="Chen S."/>
            <person name="Xiao Y."/>
            <person name="Zhu B."/>
            <person name="Gao Y."/>
            <person name="Zhang Y."/>
            <person name="Chen B."/>
            <person name="Luo J."/>
            <person name="Deng Z."/>
            <person name="Chen X."/>
            <person name="Wang L."/>
            <person name="Chen S."/>
        </authorList>
    </citation>
    <scope>NUCLEOTIDE SEQUENCE [LARGE SCALE GENOMIC DNA]</scope>
    <source>
        <strain evidence="2 3">CBA1105</strain>
    </source>
</reference>
<evidence type="ECO:0000313" key="3">
    <source>
        <dbReference type="Proteomes" id="UP000296706"/>
    </source>
</evidence>
<dbReference type="EMBL" id="CP031310">
    <property type="protein sequence ID" value="QCC52985.1"/>
    <property type="molecule type" value="Genomic_DNA"/>
</dbReference>
<evidence type="ECO:0000259" key="1">
    <source>
        <dbReference type="Pfam" id="PF16947"/>
    </source>
</evidence>
<keyword evidence="3" id="KW-1185">Reference proteome</keyword>